<dbReference type="SMART" id="SM00422">
    <property type="entry name" value="HTH_MERR"/>
    <property type="match status" value="1"/>
</dbReference>
<evidence type="ECO:0000313" key="10">
    <source>
        <dbReference type="EMBL" id="EQD68847.1"/>
    </source>
</evidence>
<dbReference type="InterPro" id="IPR011797">
    <property type="entry name" value="MerD"/>
</dbReference>
<evidence type="ECO:0000256" key="2">
    <source>
        <dbReference type="ARBA" id="ARBA00022491"/>
    </source>
</evidence>
<keyword evidence="3" id="KW-0805">Transcription regulation</keyword>
<evidence type="ECO:0000256" key="6">
    <source>
        <dbReference type="ARBA" id="ARBA00032882"/>
    </source>
</evidence>
<dbReference type="GO" id="GO:0003677">
    <property type="term" value="F:DNA binding"/>
    <property type="evidence" value="ECO:0007669"/>
    <property type="project" value="UniProtKB-KW"/>
</dbReference>
<dbReference type="PROSITE" id="PS50937">
    <property type="entry name" value="HTH_MERR_2"/>
    <property type="match status" value="1"/>
</dbReference>
<dbReference type="PANTHER" id="PTHR30204:SF69">
    <property type="entry name" value="MERR-FAMILY TRANSCRIPTIONAL REGULATOR"/>
    <property type="match status" value="1"/>
</dbReference>
<reference evidence="8" key="1">
    <citation type="submission" date="2013-08" db="EMBL/GenBank/DDBJ databases">
        <authorList>
            <person name="Mendez C."/>
            <person name="Richter M."/>
            <person name="Ferrer M."/>
            <person name="Sanchez J."/>
        </authorList>
    </citation>
    <scope>NUCLEOTIDE SEQUENCE</scope>
</reference>
<dbReference type="EMBL" id="AUZY01003527">
    <property type="protein sequence ID" value="EQD68847.1"/>
    <property type="molecule type" value="Genomic_DNA"/>
</dbReference>
<name>T0Z9T7_9ZZZZ</name>
<comment type="caution">
    <text evidence="8">The sequence shown here is derived from an EMBL/GenBank/DDBJ whole genome shotgun (WGS) entry which is preliminary data.</text>
</comment>
<evidence type="ECO:0000256" key="4">
    <source>
        <dbReference type="ARBA" id="ARBA00023125"/>
    </source>
</evidence>
<accession>T0Z9T7</accession>
<dbReference type="GO" id="GO:0003700">
    <property type="term" value="F:DNA-binding transcription factor activity"/>
    <property type="evidence" value="ECO:0007669"/>
    <property type="project" value="InterPro"/>
</dbReference>
<dbReference type="InterPro" id="IPR000551">
    <property type="entry name" value="MerR-type_HTH_dom"/>
</dbReference>
<keyword evidence="5" id="KW-0804">Transcription</keyword>
<dbReference type="Pfam" id="PF13411">
    <property type="entry name" value="MerR_1"/>
    <property type="match status" value="1"/>
</dbReference>
<dbReference type="GO" id="GO:0046689">
    <property type="term" value="P:response to mercury ion"/>
    <property type="evidence" value="ECO:0007669"/>
    <property type="project" value="InterPro"/>
</dbReference>
<dbReference type="SUPFAM" id="SSF46955">
    <property type="entry name" value="Putative DNA-binding domain"/>
    <property type="match status" value="1"/>
</dbReference>
<feature type="domain" description="HTH merR-type" evidence="7">
    <location>
        <begin position="3"/>
        <end position="72"/>
    </location>
</feature>
<dbReference type="InterPro" id="IPR047057">
    <property type="entry name" value="MerR_fam"/>
</dbReference>
<keyword evidence="4" id="KW-0238">DNA-binding</keyword>
<dbReference type="InterPro" id="IPR009061">
    <property type="entry name" value="DNA-bd_dom_put_sf"/>
</dbReference>
<dbReference type="AlphaFoldDB" id="T0Z9T7"/>
<evidence type="ECO:0000313" key="8">
    <source>
        <dbReference type="EMBL" id="EQD26535.1"/>
    </source>
</evidence>
<dbReference type="PRINTS" id="PR00040">
    <property type="entry name" value="HTHMERR"/>
</dbReference>
<dbReference type="EMBL" id="AUZX01007164">
    <property type="protein sequence ID" value="EQD60619.1"/>
    <property type="molecule type" value="Genomic_DNA"/>
</dbReference>
<evidence type="ECO:0000256" key="5">
    <source>
        <dbReference type="ARBA" id="ARBA00023163"/>
    </source>
</evidence>
<keyword evidence="2" id="KW-0678">Repressor</keyword>
<dbReference type="GO" id="GO:0045892">
    <property type="term" value="P:negative regulation of DNA-templated transcription"/>
    <property type="evidence" value="ECO:0007669"/>
    <property type="project" value="InterPro"/>
</dbReference>
<gene>
    <name evidence="9" type="ORF">B1A_10062</name>
    <name evidence="10" type="ORF">B1B_05566</name>
    <name evidence="8" type="ORF">B2A_15598</name>
</gene>
<protein>
    <recommendedName>
        <fullName evidence="1">HTH-type transcriptional regulator MerD</fullName>
    </recommendedName>
    <alternativeName>
        <fullName evidence="6">Mercuric resistance protein MerD</fullName>
    </alternativeName>
</protein>
<reference evidence="8" key="2">
    <citation type="journal article" date="2014" name="ISME J.">
        <title>Microbial stratification in low pH oxic and suboxic macroscopic growths along an acid mine drainage.</title>
        <authorList>
            <person name="Mendez-Garcia C."/>
            <person name="Mesa V."/>
            <person name="Sprenger R.R."/>
            <person name="Richter M."/>
            <person name="Diez M.S."/>
            <person name="Solano J."/>
            <person name="Bargiela R."/>
            <person name="Golyshina O.V."/>
            <person name="Manteca A."/>
            <person name="Ramos J.L."/>
            <person name="Gallego J.R."/>
            <person name="Llorente I."/>
            <person name="Martins Dos Santos V.A."/>
            <person name="Jensen O.N."/>
            <person name="Pelaez A.I."/>
            <person name="Sanchez J."/>
            <person name="Ferrer M."/>
        </authorList>
    </citation>
    <scope>NUCLEOTIDE SEQUENCE</scope>
</reference>
<evidence type="ECO:0000313" key="9">
    <source>
        <dbReference type="EMBL" id="EQD60619.1"/>
    </source>
</evidence>
<sequence length="123" mass="13353">MTAYTISKLAQDAGVSVHVVRDYVLRGLVHPAWRTESGYGIFDGPALARLRCVRMAFEAGIGLDELACLCHALDCGTTDVEGCLARLHLWIAARREALALLDRQLVTMVTAQSSRAEAESTHA</sequence>
<dbReference type="PANTHER" id="PTHR30204">
    <property type="entry name" value="REDOX-CYCLING DRUG-SENSING TRANSCRIPTIONAL ACTIVATOR SOXR"/>
    <property type="match status" value="1"/>
</dbReference>
<evidence type="ECO:0000256" key="1">
    <source>
        <dbReference type="ARBA" id="ARBA00019396"/>
    </source>
</evidence>
<dbReference type="NCBIfam" id="TIGR02054">
    <property type="entry name" value="MerD"/>
    <property type="match status" value="1"/>
</dbReference>
<dbReference type="EMBL" id="AUZZ01011354">
    <property type="protein sequence ID" value="EQD26535.1"/>
    <property type="molecule type" value="Genomic_DNA"/>
</dbReference>
<proteinExistence type="predicted"/>
<evidence type="ECO:0000259" key="7">
    <source>
        <dbReference type="PROSITE" id="PS50937"/>
    </source>
</evidence>
<dbReference type="Gene3D" id="1.10.1660.10">
    <property type="match status" value="1"/>
</dbReference>
<evidence type="ECO:0000256" key="3">
    <source>
        <dbReference type="ARBA" id="ARBA00023015"/>
    </source>
</evidence>
<organism evidence="8">
    <name type="scientific">mine drainage metagenome</name>
    <dbReference type="NCBI Taxonomy" id="410659"/>
    <lineage>
        <taxon>unclassified sequences</taxon>
        <taxon>metagenomes</taxon>
        <taxon>ecological metagenomes</taxon>
    </lineage>
</organism>